<dbReference type="Proteomes" id="UP000006867">
    <property type="component" value="Chromosome"/>
</dbReference>
<sequence length="121" mass="13779">MKSASPFVVVDNCKESVEYYQSIFGGDIKILNKHEGKIMHAELHLGSSLIHFSDTFGRIPKAENVKIILQLESEEEIRETYDSLLQDGEVTVELQDTFFNAIHGQVTDNKNGICWVLNYMK</sequence>
<dbReference type="InterPro" id="IPR004360">
    <property type="entry name" value="Glyas_Fos-R_dOase_dom"/>
</dbReference>
<organism evidence="2 3">
    <name type="scientific">Bacillus atrophaeus (strain 1942)</name>
    <dbReference type="NCBI Taxonomy" id="720555"/>
    <lineage>
        <taxon>Bacteria</taxon>
        <taxon>Bacillati</taxon>
        <taxon>Bacillota</taxon>
        <taxon>Bacilli</taxon>
        <taxon>Bacillales</taxon>
        <taxon>Bacillaceae</taxon>
        <taxon>Bacillus</taxon>
    </lineage>
</organism>
<dbReference type="EMBL" id="CP002207">
    <property type="protein sequence ID" value="ADP35004.1"/>
    <property type="molecule type" value="Genomic_DNA"/>
</dbReference>
<name>A0ABN3ZGQ7_BACA1</name>
<gene>
    <name evidence="2" type="ordered locus">BATR1942_20445</name>
</gene>
<evidence type="ECO:0000313" key="3">
    <source>
        <dbReference type="Proteomes" id="UP000006867"/>
    </source>
</evidence>
<feature type="domain" description="Glyoxalase/fosfomycin resistance/dioxygenase" evidence="1">
    <location>
        <begin position="8"/>
        <end position="112"/>
    </location>
</feature>
<dbReference type="Pfam" id="PF00903">
    <property type="entry name" value="Glyoxalase"/>
    <property type="match status" value="1"/>
</dbReference>
<dbReference type="PANTHER" id="PTHR33990">
    <property type="entry name" value="PROTEIN YJDN-RELATED"/>
    <property type="match status" value="1"/>
</dbReference>
<protein>
    <recommendedName>
        <fullName evidence="1">Glyoxalase/fosfomycin resistance/dioxygenase domain-containing protein</fullName>
    </recommendedName>
</protein>
<evidence type="ECO:0000259" key="1">
    <source>
        <dbReference type="Pfam" id="PF00903"/>
    </source>
</evidence>
<proteinExistence type="predicted"/>
<dbReference type="InterPro" id="IPR029068">
    <property type="entry name" value="Glyas_Bleomycin-R_OHBP_Dase"/>
</dbReference>
<dbReference type="SUPFAM" id="SSF54593">
    <property type="entry name" value="Glyoxalase/Bleomycin resistance protein/Dihydroxybiphenyl dioxygenase"/>
    <property type="match status" value="1"/>
</dbReference>
<keyword evidence="3" id="KW-1185">Reference proteome</keyword>
<dbReference type="PANTHER" id="PTHR33990:SF1">
    <property type="entry name" value="PROTEIN YJDN"/>
    <property type="match status" value="1"/>
</dbReference>
<dbReference type="RefSeq" id="WP_004430170.1">
    <property type="nucleotide sequence ID" value="NC_014639.1"/>
</dbReference>
<dbReference type="Gene3D" id="3.10.180.10">
    <property type="entry name" value="2,3-Dihydroxybiphenyl 1,2-Dioxygenase, domain 1"/>
    <property type="match status" value="1"/>
</dbReference>
<accession>A0ABN3ZGQ7</accession>
<evidence type="ECO:0000313" key="2">
    <source>
        <dbReference type="EMBL" id="ADP35004.1"/>
    </source>
</evidence>
<reference evidence="2 3" key="1">
    <citation type="journal article" date="2011" name="Front. Microbiol.">
        <title>Genomic signatures of strain selection and enhancement in Bacillus atrophaeus var. globigii, a historical biowarfare simulant.</title>
        <authorList>
            <person name="Gibbons H.S."/>
            <person name="Broomall S.M."/>
            <person name="McNew L.A."/>
            <person name="Daligault H."/>
            <person name="Chapman C."/>
            <person name="Bruce D."/>
            <person name="Karavis M."/>
            <person name="Krepps M."/>
            <person name="McGregor P.A."/>
            <person name="Hong C."/>
            <person name="Park K.H."/>
            <person name="Akmal A."/>
            <person name="Feldman A."/>
            <person name="Lin J.S."/>
            <person name="Chang W.E."/>
            <person name="Higgs B.W."/>
            <person name="Demirev P."/>
            <person name="Lindquist J."/>
            <person name="Liem A."/>
            <person name="Fochler E."/>
            <person name="Read T.D."/>
            <person name="Tapia R."/>
            <person name="Johnson S."/>
            <person name="Bishop-Lilly K.A."/>
            <person name="Detter C."/>
            <person name="Han C."/>
            <person name="Sozhamannan S."/>
            <person name="Rosenzweig C.N."/>
            <person name="Skowronski E.W."/>
        </authorList>
    </citation>
    <scope>NUCLEOTIDE SEQUENCE [LARGE SCALE GENOMIC DNA]</scope>
    <source>
        <strain evidence="2 3">1942</strain>
    </source>
</reference>